<dbReference type="GO" id="GO:0140662">
    <property type="term" value="F:ATP-dependent protein folding chaperone"/>
    <property type="evidence" value="ECO:0007669"/>
    <property type="project" value="InterPro"/>
</dbReference>
<feature type="compositionally biased region" description="Polar residues" evidence="4">
    <location>
        <begin position="353"/>
        <end position="367"/>
    </location>
</feature>
<dbReference type="GO" id="GO:0005524">
    <property type="term" value="F:ATP binding"/>
    <property type="evidence" value="ECO:0007669"/>
    <property type="project" value="UniProtKB-KW"/>
</dbReference>
<name>A0A7J7LVU1_9MAGN</name>
<accession>A0A7J7LVU1</accession>
<gene>
    <name evidence="5" type="ORF">GIB67_008964</name>
</gene>
<dbReference type="InterPro" id="IPR013126">
    <property type="entry name" value="Hsp_70_fam"/>
</dbReference>
<keyword evidence="1 3" id="KW-0547">Nucleotide-binding</keyword>
<keyword evidence="2 3" id="KW-0067">ATP-binding</keyword>
<organism evidence="5 6">
    <name type="scientific">Kingdonia uniflora</name>
    <dbReference type="NCBI Taxonomy" id="39325"/>
    <lineage>
        <taxon>Eukaryota</taxon>
        <taxon>Viridiplantae</taxon>
        <taxon>Streptophyta</taxon>
        <taxon>Embryophyta</taxon>
        <taxon>Tracheophyta</taxon>
        <taxon>Spermatophyta</taxon>
        <taxon>Magnoliopsida</taxon>
        <taxon>Ranunculales</taxon>
        <taxon>Circaeasteraceae</taxon>
        <taxon>Kingdonia</taxon>
    </lineage>
</organism>
<dbReference type="Gene3D" id="2.60.34.10">
    <property type="entry name" value="Substrate Binding Domain Of DNAk, Chain A, domain 1"/>
    <property type="match status" value="1"/>
</dbReference>
<dbReference type="OrthoDB" id="510472at2759"/>
<evidence type="ECO:0000256" key="4">
    <source>
        <dbReference type="SAM" id="MobiDB-lite"/>
    </source>
</evidence>
<dbReference type="SUPFAM" id="SSF100920">
    <property type="entry name" value="Heat shock protein 70kD (HSP70), peptide-binding domain"/>
    <property type="match status" value="1"/>
</dbReference>
<evidence type="ECO:0000256" key="1">
    <source>
        <dbReference type="ARBA" id="ARBA00022741"/>
    </source>
</evidence>
<dbReference type="InterPro" id="IPR029047">
    <property type="entry name" value="HSP70_peptide-bd_sf"/>
</dbReference>
<dbReference type="AlphaFoldDB" id="A0A7J7LVU1"/>
<keyword evidence="6" id="KW-1185">Reference proteome</keyword>
<reference evidence="5 6" key="1">
    <citation type="journal article" date="2020" name="IScience">
        <title>Genome Sequencing of the Endangered Kingdonia uniflora (Circaeasteraceae, Ranunculales) Reveals Potential Mechanisms of Evolutionary Specialization.</title>
        <authorList>
            <person name="Sun Y."/>
            <person name="Deng T."/>
            <person name="Zhang A."/>
            <person name="Moore M.J."/>
            <person name="Landis J.B."/>
            <person name="Lin N."/>
            <person name="Zhang H."/>
            <person name="Zhang X."/>
            <person name="Huang J."/>
            <person name="Zhang X."/>
            <person name="Sun H."/>
            <person name="Wang H."/>
        </authorList>
    </citation>
    <scope>NUCLEOTIDE SEQUENCE [LARGE SCALE GENOMIC DNA]</scope>
    <source>
        <strain evidence="5">TB1705</strain>
        <tissue evidence="5">Leaf</tissue>
    </source>
</reference>
<dbReference type="Proteomes" id="UP000541444">
    <property type="component" value="Unassembled WGS sequence"/>
</dbReference>
<comment type="caution">
    <text evidence="5">The sequence shown here is derived from an EMBL/GenBank/DDBJ whole genome shotgun (WGS) entry which is preliminary data.</text>
</comment>
<dbReference type="PANTHER" id="PTHR19375">
    <property type="entry name" value="HEAT SHOCK PROTEIN 70KDA"/>
    <property type="match status" value="1"/>
</dbReference>
<dbReference type="Pfam" id="PF00012">
    <property type="entry name" value="HSP70"/>
    <property type="match status" value="2"/>
</dbReference>
<protein>
    <submittedName>
        <fullName evidence="5">Uncharacterized protein</fullName>
    </submittedName>
</protein>
<dbReference type="SUPFAM" id="SSF53067">
    <property type="entry name" value="Actin-like ATPase domain"/>
    <property type="match status" value="1"/>
</dbReference>
<dbReference type="EMBL" id="JACGCM010001965">
    <property type="protein sequence ID" value="KAF6146678.1"/>
    <property type="molecule type" value="Genomic_DNA"/>
</dbReference>
<dbReference type="PROSITE" id="PS01036">
    <property type="entry name" value="HSP70_3"/>
    <property type="match status" value="1"/>
</dbReference>
<dbReference type="InterPro" id="IPR043129">
    <property type="entry name" value="ATPase_NBD"/>
</dbReference>
<dbReference type="PRINTS" id="PR00301">
    <property type="entry name" value="HEATSHOCK70"/>
</dbReference>
<evidence type="ECO:0000256" key="2">
    <source>
        <dbReference type="ARBA" id="ARBA00022840"/>
    </source>
</evidence>
<dbReference type="InterPro" id="IPR018181">
    <property type="entry name" value="Heat_shock_70_CS"/>
</dbReference>
<sequence>MNHCPLALHNLVIQSCIRASYPSGKRKKKSRPTTDLLTSPLFQAIQGSIESLRGTLEEVTKFLRDQINPSDDEILDKLFAPFQRKRCSEGPGQIIHILEDLASDSTEEEHGDRIARALQSWSSIGCLRKILVGQRMEGYPKLSATITGERKYDVYMGIDVFGRGHGYHFSVDGEELSQDPWNNNSLQPVLEYSLDPTAKSIRAIVEAGYGESDPNPKRTIKSTALDVEELADQMELGSKFYVMGYSMEGSQFGASSSTSLIGMDDFKAPFKGITKDVGRNDGIYFLKRSLALYVVYDPASASKKNTVKKVGSINPTEPHSDSRGKSSSTVVKRAQLGRTRSLVQRWEKRETLNNESPTTSGSIDTISKTSTLSHTSFQLTRIERACAMAGLFVLRSMPEPTALALLYGQHQQQTVHDNMGSGSENIAMIFNMGVGYCDVCVTATTGGVSHIKALSEQCVFAARVDVEDISDVILVGGCSNIPKVKSLVLELRKKDEAYMGMDPLEAVVCSGALEGAVASAVSDPLGSLDLLTIQATPQSLGIEADGHTFVPIIPWNMTMPTRKEVWFTTTRDNQTEALIVVYEGEGKKVDENRILDYFKIMGILSAPKGILEISVCID</sequence>
<dbReference type="FunFam" id="2.60.34.10:FF:000019">
    <property type="entry name" value="Heat shock 70 kDa protein 8"/>
    <property type="match status" value="1"/>
</dbReference>
<dbReference type="Gene3D" id="3.30.420.40">
    <property type="match status" value="2"/>
</dbReference>
<proteinExistence type="inferred from homology"/>
<evidence type="ECO:0000313" key="6">
    <source>
        <dbReference type="Proteomes" id="UP000541444"/>
    </source>
</evidence>
<evidence type="ECO:0000313" key="5">
    <source>
        <dbReference type="EMBL" id="KAF6146678.1"/>
    </source>
</evidence>
<feature type="region of interest" description="Disordered" evidence="4">
    <location>
        <begin position="306"/>
        <end position="367"/>
    </location>
</feature>
<comment type="similarity">
    <text evidence="3">Belongs to the heat shock protein 70 family.</text>
</comment>
<evidence type="ECO:0000256" key="3">
    <source>
        <dbReference type="RuleBase" id="RU003322"/>
    </source>
</evidence>